<sequence length="133" mass="14940">MTDDFSAASHQAFLASILARDYKTRLDQCTFLVGDICGVNHRLDINMGPLVGCANHRLNRPVAARLSECAEDLDLGQALMIKLQTLHHSGKFRFKTDLRPITCQPTCWSSTFAILNRYFELLPSIDVEDEELA</sequence>
<evidence type="ECO:0000313" key="1">
    <source>
        <dbReference type="EMBL" id="KAE9116592.1"/>
    </source>
</evidence>
<proteinExistence type="predicted"/>
<organism evidence="1 2">
    <name type="scientific">Phytophthora fragariae</name>
    <dbReference type="NCBI Taxonomy" id="53985"/>
    <lineage>
        <taxon>Eukaryota</taxon>
        <taxon>Sar</taxon>
        <taxon>Stramenopiles</taxon>
        <taxon>Oomycota</taxon>
        <taxon>Peronosporomycetes</taxon>
        <taxon>Peronosporales</taxon>
        <taxon>Peronosporaceae</taxon>
        <taxon>Phytophthora</taxon>
    </lineage>
</organism>
<dbReference type="AlphaFoldDB" id="A0A6A3SHY1"/>
<dbReference type="PANTHER" id="PTHR40866">
    <property type="entry name" value="BED-TYPE DOMAIN-CONTAINING PROTEIN"/>
    <property type="match status" value="1"/>
</dbReference>
<accession>A0A6A3SHY1</accession>
<dbReference type="PANTHER" id="PTHR40866:SF1">
    <property type="entry name" value="BED-TYPE DOMAIN-CONTAINING PROTEIN"/>
    <property type="match status" value="1"/>
</dbReference>
<dbReference type="Proteomes" id="UP000441208">
    <property type="component" value="Unassembled WGS sequence"/>
</dbReference>
<gene>
    <name evidence="1" type="ORF">PF007_g9603</name>
</gene>
<protein>
    <submittedName>
        <fullName evidence="1">Uncharacterized protein</fullName>
    </submittedName>
</protein>
<evidence type="ECO:0000313" key="2">
    <source>
        <dbReference type="Proteomes" id="UP000441208"/>
    </source>
</evidence>
<reference evidence="1 2" key="1">
    <citation type="submission" date="2018-08" db="EMBL/GenBank/DDBJ databases">
        <title>Genomic investigation of the strawberry pathogen Phytophthora fragariae indicates pathogenicity is determined by transcriptional variation in three key races.</title>
        <authorList>
            <person name="Adams T.M."/>
            <person name="Armitage A.D."/>
            <person name="Sobczyk M.K."/>
            <person name="Bates H.J."/>
            <person name="Dunwell J.M."/>
            <person name="Nellist C.F."/>
            <person name="Harrison R.J."/>
        </authorList>
    </citation>
    <scope>NUCLEOTIDE SEQUENCE [LARGE SCALE GENOMIC DNA]</scope>
    <source>
        <strain evidence="1 2">NOV-71</strain>
    </source>
</reference>
<comment type="caution">
    <text evidence="1">The sequence shown here is derived from an EMBL/GenBank/DDBJ whole genome shotgun (WGS) entry which is preliminary data.</text>
</comment>
<dbReference type="EMBL" id="QXFZ01000435">
    <property type="protein sequence ID" value="KAE9116592.1"/>
    <property type="molecule type" value="Genomic_DNA"/>
</dbReference>
<name>A0A6A3SHY1_9STRA</name>